<accession>A0A6A3JCX6</accession>
<dbReference type="Proteomes" id="UP000435112">
    <property type="component" value="Unassembled WGS sequence"/>
</dbReference>
<evidence type="ECO:0000313" key="1">
    <source>
        <dbReference type="EMBL" id="KAE8993126.1"/>
    </source>
</evidence>
<gene>
    <name evidence="1" type="ORF">PR002_g20336</name>
</gene>
<protein>
    <submittedName>
        <fullName evidence="1">Uncharacterized protein</fullName>
    </submittedName>
</protein>
<name>A0A6A3JCX6_9STRA</name>
<dbReference type="EMBL" id="QXFU01001929">
    <property type="protein sequence ID" value="KAE8993126.1"/>
    <property type="molecule type" value="Genomic_DNA"/>
</dbReference>
<proteinExistence type="predicted"/>
<comment type="caution">
    <text evidence="1">The sequence shown here is derived from an EMBL/GenBank/DDBJ whole genome shotgun (WGS) entry which is preliminary data.</text>
</comment>
<sequence>MYDVVHGDEVGAVGSVHHVPNGVTNAGMLVRQDYQWVDGAAVPHEQSLFQRVTNYGTTHTKFPCEALLCHASPHRNCSDAL</sequence>
<dbReference type="AlphaFoldDB" id="A0A6A3JCX6"/>
<reference evidence="1 2" key="1">
    <citation type="submission" date="2018-09" db="EMBL/GenBank/DDBJ databases">
        <title>Genomic investigation of the strawberry pathogen Phytophthora fragariae indicates pathogenicity is determined by transcriptional variation in three key races.</title>
        <authorList>
            <person name="Adams T.M."/>
            <person name="Armitage A.D."/>
            <person name="Sobczyk M.K."/>
            <person name="Bates H.J."/>
            <person name="Dunwell J.M."/>
            <person name="Nellist C.F."/>
            <person name="Harrison R.J."/>
        </authorList>
    </citation>
    <scope>NUCLEOTIDE SEQUENCE [LARGE SCALE GENOMIC DNA]</scope>
    <source>
        <strain evidence="1 2">SCRP324</strain>
    </source>
</reference>
<evidence type="ECO:0000313" key="2">
    <source>
        <dbReference type="Proteomes" id="UP000435112"/>
    </source>
</evidence>
<organism evidence="1 2">
    <name type="scientific">Phytophthora rubi</name>
    <dbReference type="NCBI Taxonomy" id="129364"/>
    <lineage>
        <taxon>Eukaryota</taxon>
        <taxon>Sar</taxon>
        <taxon>Stramenopiles</taxon>
        <taxon>Oomycota</taxon>
        <taxon>Peronosporomycetes</taxon>
        <taxon>Peronosporales</taxon>
        <taxon>Peronosporaceae</taxon>
        <taxon>Phytophthora</taxon>
    </lineage>
</organism>